<evidence type="ECO:0000313" key="1">
    <source>
        <dbReference type="EMBL" id="GAY74267.1"/>
    </source>
</evidence>
<dbReference type="OrthoDB" id="2311867at2"/>
<protein>
    <submittedName>
        <fullName evidence="1">Uncharacterized protein</fullName>
    </submittedName>
</protein>
<comment type="caution">
    <text evidence="1">The sequence shown here is derived from an EMBL/GenBank/DDBJ whole genome shotgun (WGS) entry which is preliminary data.</text>
</comment>
<dbReference type="Proteomes" id="UP000286974">
    <property type="component" value="Unassembled WGS sequence"/>
</dbReference>
<dbReference type="AlphaFoldDB" id="A0A401FPK2"/>
<reference evidence="1 2" key="1">
    <citation type="submission" date="2017-11" db="EMBL/GenBank/DDBJ databases">
        <title>Draft Genome Sequence of Lactobacillus curieae NBRC 111893 isolated from Koso, a Japanese sugar-Vegetable Fermented Beverage.</title>
        <authorList>
            <person name="Chiou T.Y."/>
            <person name="Oshima K."/>
            <person name="Suda W."/>
            <person name="Hattori M."/>
            <person name="Takahashi T."/>
        </authorList>
    </citation>
    <scope>NUCLEOTIDE SEQUENCE [LARGE SCALE GENOMIC DNA]</scope>
    <source>
        <strain evidence="1 2">NBRC111893</strain>
    </source>
</reference>
<evidence type="ECO:0000313" key="2">
    <source>
        <dbReference type="Proteomes" id="UP000286974"/>
    </source>
</evidence>
<dbReference type="EMBL" id="BEXA01000008">
    <property type="protein sequence ID" value="GAY74267.1"/>
    <property type="molecule type" value="Genomic_DNA"/>
</dbReference>
<gene>
    <name evidence="1" type="ORF">NBRC111893_2413</name>
</gene>
<sequence>MAFETLEEMNKKTTAPITLRTFEPMLENKPLQFEYNGQTFVIPLGEDVQGILIALIQLVNDTVADNNAFVDTDAKKVAVKFANEFIKHNSQLKTKSRIRDKEPIAPKKTNKPKFYTISQKELNKLGRK</sequence>
<keyword evidence="2" id="KW-1185">Reference proteome</keyword>
<accession>A0A401FPK2</accession>
<proteinExistence type="predicted"/>
<name>A0A401FPK2_9LACO</name>
<dbReference type="RefSeq" id="WP_125008935.1">
    <property type="nucleotide sequence ID" value="NZ_BEXA01000008.1"/>
</dbReference>
<organism evidence="1 2">
    <name type="scientific">Lentilactobacillus kosonis</name>
    <dbReference type="NCBI Taxonomy" id="2810561"/>
    <lineage>
        <taxon>Bacteria</taxon>
        <taxon>Bacillati</taxon>
        <taxon>Bacillota</taxon>
        <taxon>Bacilli</taxon>
        <taxon>Lactobacillales</taxon>
        <taxon>Lactobacillaceae</taxon>
        <taxon>Lentilactobacillus</taxon>
    </lineage>
</organism>